<gene>
    <name evidence="8" type="ORF">MNBD_PLANCTO03-1013</name>
</gene>
<keyword evidence="4" id="KW-0479">Metal-binding</keyword>
<evidence type="ECO:0000256" key="1">
    <source>
        <dbReference type="ARBA" id="ARBA00001933"/>
    </source>
</evidence>
<dbReference type="PANTHER" id="PTHR30538">
    <property type="entry name" value="LYSINE 2,3-AMINOMUTASE-RELATED"/>
    <property type="match status" value="1"/>
</dbReference>
<evidence type="ECO:0000256" key="3">
    <source>
        <dbReference type="ARBA" id="ARBA00022691"/>
    </source>
</evidence>
<dbReference type="EMBL" id="UOGK01000145">
    <property type="protein sequence ID" value="VAX38618.1"/>
    <property type="molecule type" value="Genomic_DNA"/>
</dbReference>
<reference evidence="8" key="1">
    <citation type="submission" date="2018-06" db="EMBL/GenBank/DDBJ databases">
        <authorList>
            <person name="Zhirakovskaya E."/>
        </authorList>
    </citation>
    <scope>NUCLEOTIDE SEQUENCE</scope>
</reference>
<dbReference type="SFLD" id="SFLDG01070">
    <property type="entry name" value="PLP-dependent"/>
    <property type="match status" value="1"/>
</dbReference>
<dbReference type="GO" id="GO:0051539">
    <property type="term" value="F:4 iron, 4 sulfur cluster binding"/>
    <property type="evidence" value="ECO:0007669"/>
    <property type="project" value="UniProtKB-KW"/>
</dbReference>
<evidence type="ECO:0000256" key="4">
    <source>
        <dbReference type="ARBA" id="ARBA00022723"/>
    </source>
</evidence>
<dbReference type="InterPro" id="IPR058240">
    <property type="entry name" value="rSAM_sf"/>
</dbReference>
<dbReference type="PANTHER" id="PTHR30538:SF0">
    <property type="entry name" value="L-LYSINE 2,3-AMINOMUTASE AQ_1632-RELATED"/>
    <property type="match status" value="1"/>
</dbReference>
<keyword evidence="5" id="KW-0663">Pyridoxal phosphate</keyword>
<name>A0A3B1DR83_9ZZZZ</name>
<evidence type="ECO:0000256" key="6">
    <source>
        <dbReference type="ARBA" id="ARBA00023004"/>
    </source>
</evidence>
<dbReference type="AlphaFoldDB" id="A0A3B1DR83"/>
<organism evidence="8">
    <name type="scientific">hydrothermal vent metagenome</name>
    <dbReference type="NCBI Taxonomy" id="652676"/>
    <lineage>
        <taxon>unclassified sequences</taxon>
        <taxon>metagenomes</taxon>
        <taxon>ecological metagenomes</taxon>
    </lineage>
</organism>
<protein>
    <submittedName>
        <fullName evidence="8">Lysine 2,3-aminomutase</fullName>
        <ecNumber evidence="8">5.4.3.2</ecNumber>
    </submittedName>
</protein>
<dbReference type="SUPFAM" id="SSF102114">
    <property type="entry name" value="Radical SAM enzymes"/>
    <property type="match status" value="1"/>
</dbReference>
<evidence type="ECO:0000256" key="2">
    <source>
        <dbReference type="ARBA" id="ARBA00022485"/>
    </source>
</evidence>
<keyword evidence="6" id="KW-0408">Iron</keyword>
<keyword evidence="3" id="KW-0949">S-adenosyl-L-methionine</keyword>
<evidence type="ECO:0000313" key="8">
    <source>
        <dbReference type="EMBL" id="VAX38618.1"/>
    </source>
</evidence>
<comment type="cofactor">
    <cofactor evidence="1">
        <name>pyridoxal 5'-phosphate</name>
        <dbReference type="ChEBI" id="CHEBI:597326"/>
    </cofactor>
</comment>
<evidence type="ECO:0000256" key="7">
    <source>
        <dbReference type="ARBA" id="ARBA00023014"/>
    </source>
</evidence>
<accession>A0A3B1DR83</accession>
<dbReference type="GO" id="GO:0050066">
    <property type="term" value="F:L-lysine 2,3-aminomutase activity"/>
    <property type="evidence" value="ECO:0007669"/>
    <property type="project" value="UniProtKB-EC"/>
</dbReference>
<proteinExistence type="predicted"/>
<dbReference type="Gene3D" id="3.20.20.70">
    <property type="entry name" value="Aldolase class I"/>
    <property type="match status" value="1"/>
</dbReference>
<evidence type="ECO:0000256" key="5">
    <source>
        <dbReference type="ARBA" id="ARBA00022898"/>
    </source>
</evidence>
<keyword evidence="2" id="KW-0004">4Fe-4S</keyword>
<dbReference type="EC" id="5.4.3.2" evidence="8"/>
<keyword evidence="7" id="KW-0411">Iron-sulfur</keyword>
<dbReference type="InterPro" id="IPR007197">
    <property type="entry name" value="rSAM"/>
</dbReference>
<dbReference type="InterPro" id="IPR003739">
    <property type="entry name" value="Lys_aminomutase/Glu_NH3_mut"/>
</dbReference>
<keyword evidence="8" id="KW-0413">Isomerase</keyword>
<dbReference type="InterPro" id="IPR013785">
    <property type="entry name" value="Aldolase_TIM"/>
</dbReference>
<dbReference type="GO" id="GO:0046872">
    <property type="term" value="F:metal ion binding"/>
    <property type="evidence" value="ECO:0007669"/>
    <property type="project" value="UniProtKB-KW"/>
</dbReference>
<dbReference type="SFLD" id="SFLDS00029">
    <property type="entry name" value="Radical_SAM"/>
    <property type="match status" value="1"/>
</dbReference>
<dbReference type="CDD" id="cd01335">
    <property type="entry name" value="Radical_SAM"/>
    <property type="match status" value="1"/>
</dbReference>
<sequence length="441" mass="50873">MEIPRYRAVTRSNVGKFPFWERLDPDLREAVELVSMVLPFRTNEYVCNELIDWDNVPEDPIFQLTFPQQGMLEDEQFDELRSLRERGSKEQFARAVDRIRFALNPHPAGQMTHNCAVLDGKVLDGIQHKYRETALFFPSHGQTCHAYCTFCFRWAQFVGIDNLKFASKEIEELCAYLKHHPEISDVLLTGGDPMVMKNSVLERYIEPLLEIESVRSIRIGTKSVAYWPQRFVTDADADGVLRTFERIVDSGRQLAIMGHYSHPVELSTEVSREAVRRIRSTGANIRMQSPVLRHINDDASAWVDLWTTGVQLGCIPYYMFVERDTGAKRYFEMPLVRCWNIFRNAYQRVSGLARTVRGPSMSCFPGKCHVIGVTEIGGQRAFCLEYLQAREPDLVRRPFFAKYDPKASWFDQLEPLTEGDKPFFPDAERSPAFTPLHVRSN</sequence>